<protein>
    <submittedName>
        <fullName evidence="3">Uncharacterized protein</fullName>
    </submittedName>
</protein>
<name>A0A0U1L5H3_9FIRM</name>
<dbReference type="AlphaFoldDB" id="A0A0U1L5H3"/>
<feature type="chain" id="PRO_5039200712" evidence="2">
    <location>
        <begin position="21"/>
        <end position="284"/>
    </location>
</feature>
<gene>
    <name evidence="3" type="ORF">SpAn4DRAFT_0875</name>
</gene>
<organism evidence="3 4">
    <name type="scientific">Sporomusa ovata</name>
    <dbReference type="NCBI Taxonomy" id="2378"/>
    <lineage>
        <taxon>Bacteria</taxon>
        <taxon>Bacillati</taxon>
        <taxon>Bacillota</taxon>
        <taxon>Negativicutes</taxon>
        <taxon>Selenomonadales</taxon>
        <taxon>Sporomusaceae</taxon>
        <taxon>Sporomusa</taxon>
    </lineage>
</organism>
<evidence type="ECO:0000256" key="1">
    <source>
        <dbReference type="SAM" id="Phobius"/>
    </source>
</evidence>
<dbReference type="EMBL" id="CTRP01000014">
    <property type="protein sequence ID" value="CQR74413.1"/>
    <property type="molecule type" value="Genomic_DNA"/>
</dbReference>
<accession>A0A0U1L5H3</accession>
<feature type="transmembrane region" description="Helical" evidence="1">
    <location>
        <begin position="259"/>
        <end position="279"/>
    </location>
</feature>
<dbReference type="RefSeq" id="WP_021170412.1">
    <property type="nucleotide sequence ID" value="NZ_CTRP01000014.1"/>
</dbReference>
<evidence type="ECO:0000313" key="4">
    <source>
        <dbReference type="Proteomes" id="UP000049855"/>
    </source>
</evidence>
<dbReference type="PROSITE" id="PS51257">
    <property type="entry name" value="PROKAR_LIPOPROTEIN"/>
    <property type="match status" value="1"/>
</dbReference>
<proteinExistence type="predicted"/>
<evidence type="ECO:0000313" key="3">
    <source>
        <dbReference type="EMBL" id="CQR74413.1"/>
    </source>
</evidence>
<feature type="signal peptide" evidence="2">
    <location>
        <begin position="1"/>
        <end position="20"/>
    </location>
</feature>
<keyword evidence="1" id="KW-0812">Transmembrane</keyword>
<keyword evidence="1" id="KW-0472">Membrane</keyword>
<evidence type="ECO:0000256" key="2">
    <source>
        <dbReference type="SAM" id="SignalP"/>
    </source>
</evidence>
<dbReference type="Proteomes" id="UP000049855">
    <property type="component" value="Unassembled WGS sequence"/>
</dbReference>
<reference evidence="4" key="1">
    <citation type="submission" date="2015-03" db="EMBL/GenBank/DDBJ databases">
        <authorList>
            <person name="Nijsse Bart"/>
        </authorList>
    </citation>
    <scope>NUCLEOTIDE SEQUENCE [LARGE SCALE GENOMIC DNA]</scope>
</reference>
<sequence length="284" mass="32164">MISKLAGIILLLVISFQGCAESSNIEDTAFLWLEYGKKINETNGSVTQTVYLKSSSDSLTIADIKNLTAFYCDGRQKGEKQYYIIPIEQKDGLYFLSVNTSTQFLYHVYVTGTCAQEHFTAQIAFPLYGDGLDKNIKKEPVLLESSKTFTSIDLVSAGNFPWAQTGQTFQFLYKPIHPSSYPVQEMKLIDIGKKSYEKLMPGDDGRFSFTPPHDQRLDDGGYHEYKEIILYTEEFVGNEVYKTSMNLLLRRSLSAHNNLTLGLCFFFAVMAVISGVVLFRRRSF</sequence>
<keyword evidence="4" id="KW-1185">Reference proteome</keyword>
<keyword evidence="1" id="KW-1133">Transmembrane helix</keyword>
<keyword evidence="2" id="KW-0732">Signal</keyword>